<keyword evidence="1" id="KW-1133">Transmembrane helix</keyword>
<dbReference type="EMBL" id="JALAWA010000007">
    <property type="protein sequence ID" value="MCY9185471.1"/>
    <property type="molecule type" value="Genomic_DNA"/>
</dbReference>
<accession>A0A9Q4HQX6</accession>
<feature type="transmembrane region" description="Helical" evidence="1">
    <location>
        <begin position="7"/>
        <end position="25"/>
    </location>
</feature>
<keyword evidence="1" id="KW-0812">Transmembrane</keyword>
<sequence length="59" mass="6487">MGKSGCMGAVIVVAACIFILSAVVFLRDTAYYQPIRWIGIILFFAGIVMVPTYSAKRTR</sequence>
<gene>
    <name evidence="2" type="ORF">MOF03_12590</name>
</gene>
<reference evidence="2" key="1">
    <citation type="submission" date="2022-02" db="EMBL/GenBank/DDBJ databases">
        <title>Crop Bioprotection Bacillus Genome Sequencing.</title>
        <authorList>
            <person name="Dunlap C."/>
        </authorList>
    </citation>
    <scope>NUCLEOTIDE SEQUENCE</scope>
    <source>
        <strain evidence="2">EC49O2N-C10</strain>
    </source>
</reference>
<keyword evidence="1" id="KW-0472">Membrane</keyword>
<organism evidence="2 3">
    <name type="scientific">Bacillus halotolerans</name>
    <dbReference type="NCBI Taxonomy" id="260554"/>
    <lineage>
        <taxon>Bacteria</taxon>
        <taxon>Bacillati</taxon>
        <taxon>Bacillota</taxon>
        <taxon>Bacilli</taxon>
        <taxon>Bacillales</taxon>
        <taxon>Bacillaceae</taxon>
        <taxon>Bacillus</taxon>
    </lineage>
</organism>
<dbReference type="PROSITE" id="PS51257">
    <property type="entry name" value="PROKAR_LIPOPROTEIN"/>
    <property type="match status" value="1"/>
</dbReference>
<feature type="transmembrane region" description="Helical" evidence="1">
    <location>
        <begin position="37"/>
        <end position="55"/>
    </location>
</feature>
<evidence type="ECO:0000256" key="1">
    <source>
        <dbReference type="SAM" id="Phobius"/>
    </source>
</evidence>
<dbReference type="Proteomes" id="UP001073053">
    <property type="component" value="Unassembled WGS sequence"/>
</dbReference>
<evidence type="ECO:0000313" key="2">
    <source>
        <dbReference type="EMBL" id="MCY9185471.1"/>
    </source>
</evidence>
<protein>
    <submittedName>
        <fullName evidence="2">Uncharacterized protein</fullName>
    </submittedName>
</protein>
<comment type="caution">
    <text evidence="2">The sequence shown here is derived from an EMBL/GenBank/DDBJ whole genome shotgun (WGS) entry which is preliminary data.</text>
</comment>
<dbReference type="AlphaFoldDB" id="A0A9Q4HQX6"/>
<proteinExistence type="predicted"/>
<evidence type="ECO:0000313" key="3">
    <source>
        <dbReference type="Proteomes" id="UP001073053"/>
    </source>
</evidence>
<name>A0A9Q4HQX6_9BACI</name>